<dbReference type="EMBL" id="LNXT01000048">
    <property type="protein sequence ID" value="KTC68127.1"/>
    <property type="molecule type" value="Genomic_DNA"/>
</dbReference>
<evidence type="ECO:0000313" key="2">
    <source>
        <dbReference type="EMBL" id="KTC68127.1"/>
    </source>
</evidence>
<dbReference type="EMBL" id="UGNW01000001">
    <property type="protein sequence ID" value="STX31163.1"/>
    <property type="molecule type" value="Genomic_DNA"/>
</dbReference>
<gene>
    <name evidence="2" type="ORF">Lbir_2729</name>
    <name evidence="3" type="ORF">NCTC12437_00933</name>
</gene>
<evidence type="ECO:0000313" key="3">
    <source>
        <dbReference type="EMBL" id="STX31163.1"/>
    </source>
</evidence>
<organism evidence="3 5">
    <name type="scientific">Legionella birminghamensis</name>
    <dbReference type="NCBI Taxonomy" id="28083"/>
    <lineage>
        <taxon>Bacteria</taxon>
        <taxon>Pseudomonadati</taxon>
        <taxon>Pseudomonadota</taxon>
        <taxon>Gammaproteobacteria</taxon>
        <taxon>Legionellales</taxon>
        <taxon>Legionellaceae</taxon>
        <taxon>Legionella</taxon>
    </lineage>
</organism>
<dbReference type="RefSeq" id="WP_058524719.1">
    <property type="nucleotide sequence ID" value="NZ_CAAAHV010000004.1"/>
</dbReference>
<keyword evidence="4" id="KW-1185">Reference proteome</keyword>
<reference evidence="2 4" key="1">
    <citation type="submission" date="2015-11" db="EMBL/GenBank/DDBJ databases">
        <title>Genomic analysis of 38 Legionella species identifies large and diverse effector repertoires.</title>
        <authorList>
            <person name="Burstein D."/>
            <person name="Amaro F."/>
            <person name="Zusman T."/>
            <person name="Lifshitz Z."/>
            <person name="Cohen O."/>
            <person name="Gilbert J.A."/>
            <person name="Pupko T."/>
            <person name="Shuman H.A."/>
            <person name="Segal G."/>
        </authorList>
    </citation>
    <scope>NUCLEOTIDE SEQUENCE [LARGE SCALE GENOMIC DNA]</scope>
    <source>
        <strain evidence="2 4">CDC#1407-AL-14</strain>
    </source>
</reference>
<dbReference type="Proteomes" id="UP000054735">
    <property type="component" value="Unassembled WGS sequence"/>
</dbReference>
<dbReference type="AlphaFoldDB" id="A0A378I7Z4"/>
<protein>
    <submittedName>
        <fullName evidence="3">Uncharacterized protein</fullName>
    </submittedName>
</protein>
<evidence type="ECO:0000256" key="1">
    <source>
        <dbReference type="SAM" id="MobiDB-lite"/>
    </source>
</evidence>
<feature type="compositionally biased region" description="Low complexity" evidence="1">
    <location>
        <begin position="19"/>
        <end position="29"/>
    </location>
</feature>
<name>A0A378I7Z4_9GAMM</name>
<dbReference type="Proteomes" id="UP000255066">
    <property type="component" value="Unassembled WGS sequence"/>
</dbReference>
<evidence type="ECO:0000313" key="5">
    <source>
        <dbReference type="Proteomes" id="UP000255066"/>
    </source>
</evidence>
<reference evidence="3 5" key="2">
    <citation type="submission" date="2018-06" db="EMBL/GenBank/DDBJ databases">
        <authorList>
            <consortium name="Pathogen Informatics"/>
            <person name="Doyle S."/>
        </authorList>
    </citation>
    <scope>NUCLEOTIDE SEQUENCE [LARGE SCALE GENOMIC DNA]</scope>
    <source>
        <strain evidence="3 5">NCTC12437</strain>
    </source>
</reference>
<proteinExistence type="predicted"/>
<dbReference type="STRING" id="28083.Lbir_2729"/>
<sequence length="64" mass="6770">MANKQSQSTASILRSLGAAKKASSISIEAKSQRVQNSADTKDLGQLVMDCMIKKDGPQNTPSGF</sequence>
<feature type="region of interest" description="Disordered" evidence="1">
    <location>
        <begin position="19"/>
        <end position="40"/>
    </location>
</feature>
<accession>A0A378I7Z4</accession>
<evidence type="ECO:0000313" key="4">
    <source>
        <dbReference type="Proteomes" id="UP000054735"/>
    </source>
</evidence>